<name>A0A8X6N385_NEPPI</name>
<dbReference type="AlphaFoldDB" id="A0A8X6N385"/>
<sequence>MEKKKNTRKLFQLRYQLRFSNIEVHFLNFPIASFSHEILLHGLDKVKREKFAPHEEISTSRELFLVIAPGSVCFLPEKRGAMFVFVSGR</sequence>
<reference evidence="1" key="1">
    <citation type="submission" date="2020-08" db="EMBL/GenBank/DDBJ databases">
        <title>Multicomponent nature underlies the extraordinary mechanical properties of spider dragline silk.</title>
        <authorList>
            <person name="Kono N."/>
            <person name="Nakamura H."/>
            <person name="Mori M."/>
            <person name="Yoshida Y."/>
            <person name="Ohtoshi R."/>
            <person name="Malay A.D."/>
            <person name="Moran D.A.P."/>
            <person name="Tomita M."/>
            <person name="Numata K."/>
            <person name="Arakawa K."/>
        </authorList>
    </citation>
    <scope>NUCLEOTIDE SEQUENCE</scope>
</reference>
<accession>A0A8X6N385</accession>
<evidence type="ECO:0000313" key="2">
    <source>
        <dbReference type="Proteomes" id="UP000887013"/>
    </source>
</evidence>
<dbReference type="EMBL" id="BMAW01004879">
    <property type="protein sequence ID" value="GFS91241.1"/>
    <property type="molecule type" value="Genomic_DNA"/>
</dbReference>
<evidence type="ECO:0000313" key="1">
    <source>
        <dbReference type="EMBL" id="GFS91241.1"/>
    </source>
</evidence>
<organism evidence="1 2">
    <name type="scientific">Nephila pilipes</name>
    <name type="common">Giant wood spider</name>
    <name type="synonym">Nephila maculata</name>
    <dbReference type="NCBI Taxonomy" id="299642"/>
    <lineage>
        <taxon>Eukaryota</taxon>
        <taxon>Metazoa</taxon>
        <taxon>Ecdysozoa</taxon>
        <taxon>Arthropoda</taxon>
        <taxon>Chelicerata</taxon>
        <taxon>Arachnida</taxon>
        <taxon>Araneae</taxon>
        <taxon>Araneomorphae</taxon>
        <taxon>Entelegynae</taxon>
        <taxon>Araneoidea</taxon>
        <taxon>Nephilidae</taxon>
        <taxon>Nephila</taxon>
    </lineage>
</organism>
<dbReference type="Proteomes" id="UP000887013">
    <property type="component" value="Unassembled WGS sequence"/>
</dbReference>
<keyword evidence="2" id="KW-1185">Reference proteome</keyword>
<proteinExistence type="predicted"/>
<protein>
    <submittedName>
        <fullName evidence="1">Uncharacterized protein</fullName>
    </submittedName>
</protein>
<comment type="caution">
    <text evidence="1">The sequence shown here is derived from an EMBL/GenBank/DDBJ whole genome shotgun (WGS) entry which is preliminary data.</text>
</comment>
<gene>
    <name evidence="1" type="ORF">NPIL_449241</name>
</gene>